<evidence type="ECO:0000256" key="3">
    <source>
        <dbReference type="ARBA" id="ARBA00022793"/>
    </source>
</evidence>
<dbReference type="InterPro" id="IPR000310">
    <property type="entry name" value="Orn/Lys/Arg_deCO2ase_major_dom"/>
</dbReference>
<evidence type="ECO:0000259" key="6">
    <source>
        <dbReference type="Pfam" id="PF01276"/>
    </source>
</evidence>
<dbReference type="InterPro" id="IPR015421">
    <property type="entry name" value="PyrdxlP-dep_Trfase_major"/>
</dbReference>
<dbReference type="Pfam" id="PF01276">
    <property type="entry name" value="OKR_DC_1"/>
    <property type="match status" value="1"/>
</dbReference>
<dbReference type="InterPro" id="IPR036633">
    <property type="entry name" value="Prn/Lys/Arg_de-COase_C_sf"/>
</dbReference>
<dbReference type="EMBL" id="AVPF01000106">
    <property type="protein sequence ID" value="KGX83452.1"/>
    <property type="molecule type" value="Genomic_DNA"/>
</dbReference>
<dbReference type="InterPro" id="IPR015424">
    <property type="entry name" value="PyrdxlP-dep_Trfase"/>
</dbReference>
<keyword evidence="3" id="KW-0210">Decarboxylase</keyword>
<dbReference type="AlphaFoldDB" id="A0A0A5HIJ5"/>
<dbReference type="PANTHER" id="PTHR43277">
    <property type="entry name" value="ARGININE DECARBOXYLASE"/>
    <property type="match status" value="1"/>
</dbReference>
<evidence type="ECO:0000259" key="7">
    <source>
        <dbReference type="Pfam" id="PF03711"/>
    </source>
</evidence>
<comment type="caution">
    <text evidence="8">The sequence shown here is derived from an EMBL/GenBank/DDBJ whole genome shotgun (WGS) entry which is preliminary data.</text>
</comment>
<evidence type="ECO:0000256" key="1">
    <source>
        <dbReference type="ARBA" id="ARBA00001933"/>
    </source>
</evidence>
<keyword evidence="5" id="KW-0456">Lyase</keyword>
<dbReference type="Gene3D" id="3.40.640.10">
    <property type="entry name" value="Type I PLP-dependent aspartate aminotransferase-like (Major domain)"/>
    <property type="match status" value="1"/>
</dbReference>
<dbReference type="Pfam" id="PF03711">
    <property type="entry name" value="OKR_DC_1_C"/>
    <property type="match status" value="1"/>
</dbReference>
<evidence type="ECO:0000313" key="9">
    <source>
        <dbReference type="Proteomes" id="UP000030403"/>
    </source>
</evidence>
<dbReference type="InterPro" id="IPR008286">
    <property type="entry name" value="Prn/Lys/Arg_de-COase_C"/>
</dbReference>
<proteinExistence type="inferred from homology"/>
<sequence length="485" mass="54537">MYERPNQHETPLYKALVQHSQRKPYSFHVPGHKGGSILPSKAEKHYRDILEIDLTEITGLDDLHHPEESIKEAQDLLSNYFGSKHSFFLVGGSTSGNLAMVLANKQEGKPFLVQRNCHKSIMHALELSGAHPVFLHPIFEEETGRYGPVSSKQVEEALREFPDAAGLILTYPDYYGRTYDLTTMIEQAHDKNVPVLIDEAHGVHFSLGEPLPPSSLHLGADVVVQSAHKMSPAMTMGAYLHIGSNRIEKQKISTYLQMFQSSSPSYPIMASLDLARCYLATFTQEKLANSIEYVNEIREVFQSSPLWEVLPSEPGVDDPFKITLQVKGIYDAQLVSQLLEEEGIYPELVTDNQILLILGLEPTFSIVSLQARLQNVYANCSATNLEAHATIEQDVIHGEHPRYQKLAYSYQTLSRMQTTFLPWSEVEGKIASCSVIPYPPGIPLIMKGERIQSFQVEQLRQLMDKGVHIQSQVSNVKEGTYIYIE</sequence>
<comment type="similarity">
    <text evidence="2">Belongs to the Orn/Lys/Arg decarboxylase class-I family.</text>
</comment>
<keyword evidence="9" id="KW-1185">Reference proteome</keyword>
<evidence type="ECO:0000313" key="8">
    <source>
        <dbReference type="EMBL" id="KGX83452.1"/>
    </source>
</evidence>
<dbReference type="GO" id="GO:0016831">
    <property type="term" value="F:carboxy-lyase activity"/>
    <property type="evidence" value="ECO:0007669"/>
    <property type="project" value="UniProtKB-KW"/>
</dbReference>
<dbReference type="STRING" id="1385511.GCA_000425225_03565"/>
<feature type="domain" description="Orn/Lys/Arg decarboxylases family 1 pyridoxal-P attachment site" evidence="6">
    <location>
        <begin position="10"/>
        <end position="303"/>
    </location>
</feature>
<comment type="cofactor">
    <cofactor evidence="1">
        <name>pyridoxal 5'-phosphate</name>
        <dbReference type="ChEBI" id="CHEBI:597326"/>
    </cofactor>
</comment>
<dbReference type="SUPFAM" id="SSF55904">
    <property type="entry name" value="Ornithine decarboxylase C-terminal domain"/>
    <property type="match status" value="1"/>
</dbReference>
<dbReference type="InterPro" id="IPR052357">
    <property type="entry name" value="Orn_Lys_Arg_decarboxylase-I"/>
</dbReference>
<dbReference type="Gene3D" id="3.90.105.10">
    <property type="entry name" value="Molybdopterin biosynthesis moea protein, domain 2"/>
    <property type="match status" value="1"/>
</dbReference>
<evidence type="ECO:0000256" key="5">
    <source>
        <dbReference type="ARBA" id="ARBA00023239"/>
    </source>
</evidence>
<dbReference type="OrthoDB" id="9815233at2"/>
<evidence type="ECO:0000256" key="2">
    <source>
        <dbReference type="ARBA" id="ARBA00010671"/>
    </source>
</evidence>
<protein>
    <recommendedName>
        <fullName evidence="10">Lysine decarboxylase</fullName>
    </recommendedName>
</protein>
<dbReference type="PANTHER" id="PTHR43277:SF3">
    <property type="entry name" value="DECARBOXYLASE, PUTATIVE-RELATED"/>
    <property type="match status" value="1"/>
</dbReference>
<dbReference type="eggNOG" id="COG1982">
    <property type="taxonomic scope" value="Bacteria"/>
</dbReference>
<dbReference type="RefSeq" id="WP_027447135.1">
    <property type="nucleotide sequence ID" value="NZ_AULJ01000049.1"/>
</dbReference>
<evidence type="ECO:0000256" key="4">
    <source>
        <dbReference type="ARBA" id="ARBA00022898"/>
    </source>
</evidence>
<keyword evidence="4" id="KW-0663">Pyridoxal phosphate</keyword>
<name>A0A0A5HIJ5_9BACI</name>
<accession>A0A0A5HIJ5</accession>
<gene>
    <name evidence="8" type="ORF">N783_03565</name>
</gene>
<reference evidence="8 9" key="1">
    <citation type="submission" date="2013-08" db="EMBL/GenBank/DDBJ databases">
        <authorList>
            <person name="Huang J."/>
            <person name="Wang G."/>
        </authorList>
    </citation>
    <scope>NUCLEOTIDE SEQUENCE [LARGE SCALE GENOMIC DNA]</scope>
    <source>
        <strain evidence="8 9">BH030004</strain>
    </source>
</reference>
<dbReference type="CDD" id="cd00615">
    <property type="entry name" value="Orn_deC_like"/>
    <property type="match status" value="1"/>
</dbReference>
<dbReference type="Proteomes" id="UP000030403">
    <property type="component" value="Unassembled WGS sequence"/>
</dbReference>
<feature type="domain" description="Orn/Lys/Arg decarboxylase C-terminal" evidence="7">
    <location>
        <begin position="403"/>
        <end position="455"/>
    </location>
</feature>
<organism evidence="8 9">
    <name type="scientific">Pontibacillus marinus BH030004 = DSM 16465</name>
    <dbReference type="NCBI Taxonomy" id="1385511"/>
    <lineage>
        <taxon>Bacteria</taxon>
        <taxon>Bacillati</taxon>
        <taxon>Bacillota</taxon>
        <taxon>Bacilli</taxon>
        <taxon>Bacillales</taxon>
        <taxon>Bacillaceae</taxon>
        <taxon>Pontibacillus</taxon>
    </lineage>
</organism>
<evidence type="ECO:0008006" key="10">
    <source>
        <dbReference type="Google" id="ProtNLM"/>
    </source>
</evidence>
<dbReference type="SUPFAM" id="SSF53383">
    <property type="entry name" value="PLP-dependent transferases"/>
    <property type="match status" value="1"/>
</dbReference>